<sequence>MSLTSAATFECPYCMTYNDLEIDEQNDVGQQQIVDCQICCSPIELSIIDNGFGIEIIAKRDDE</sequence>
<comment type="caution">
    <text evidence="1">The sequence shown here is derived from an EMBL/GenBank/DDBJ whole genome shotgun (WGS) entry which is preliminary data.</text>
</comment>
<dbReference type="EMBL" id="JAVRIE010000006">
    <property type="protein sequence ID" value="MDT0583817.1"/>
    <property type="molecule type" value="Genomic_DNA"/>
</dbReference>
<evidence type="ECO:0000313" key="2">
    <source>
        <dbReference type="Proteomes" id="UP001249020"/>
    </source>
</evidence>
<dbReference type="RefSeq" id="WP_311362580.1">
    <property type="nucleotide sequence ID" value="NZ_JAVRIE010000006.1"/>
</dbReference>
<evidence type="ECO:0000313" key="1">
    <source>
        <dbReference type="EMBL" id="MDT0583817.1"/>
    </source>
</evidence>
<protein>
    <submittedName>
        <fullName evidence="1">CPXCG motif-containing cysteine-rich protein</fullName>
    </submittedName>
</protein>
<accession>A0AAW8R3Q1</accession>
<dbReference type="Pfam" id="PF14255">
    <property type="entry name" value="Zn_ribbon_21"/>
    <property type="match status" value="1"/>
</dbReference>
<dbReference type="AlphaFoldDB" id="A0AAW8R3Q1"/>
<dbReference type="InterPro" id="IPR025990">
    <property type="entry name" value="zinc_ribbon_bacterial"/>
</dbReference>
<dbReference type="PIRSF" id="PIRSF037225">
    <property type="entry name" value="UCP037225"/>
    <property type="match status" value="1"/>
</dbReference>
<dbReference type="InterPro" id="IPR017143">
    <property type="entry name" value="UCP037225"/>
</dbReference>
<proteinExistence type="predicted"/>
<name>A0AAW8R3Q1_9ALTE</name>
<organism evidence="1 2">
    <name type="scientific">Brumicola blandensis</name>
    <dbReference type="NCBI Taxonomy" id="3075611"/>
    <lineage>
        <taxon>Bacteria</taxon>
        <taxon>Pseudomonadati</taxon>
        <taxon>Pseudomonadota</taxon>
        <taxon>Gammaproteobacteria</taxon>
        <taxon>Alteromonadales</taxon>
        <taxon>Alteromonadaceae</taxon>
        <taxon>Brumicola</taxon>
    </lineage>
</organism>
<reference evidence="1 2" key="1">
    <citation type="submission" date="2023-09" db="EMBL/GenBank/DDBJ databases">
        <authorList>
            <person name="Rey-Velasco X."/>
        </authorList>
    </citation>
    <scope>NUCLEOTIDE SEQUENCE [LARGE SCALE GENOMIC DNA]</scope>
    <source>
        <strain evidence="1 2">W409</strain>
    </source>
</reference>
<keyword evidence="2" id="KW-1185">Reference proteome</keyword>
<dbReference type="Proteomes" id="UP001249020">
    <property type="component" value="Unassembled WGS sequence"/>
</dbReference>
<gene>
    <name evidence="1" type="ORF">RM544_14800</name>
</gene>